<gene>
    <name evidence="1" type="ORF">GCM10011375_28410</name>
</gene>
<organism evidence="1 2">
    <name type="scientific">Hymenobacter qilianensis</name>
    <dbReference type="NCBI Taxonomy" id="1385715"/>
    <lineage>
        <taxon>Bacteria</taxon>
        <taxon>Pseudomonadati</taxon>
        <taxon>Bacteroidota</taxon>
        <taxon>Cytophagia</taxon>
        <taxon>Cytophagales</taxon>
        <taxon>Hymenobacteraceae</taxon>
        <taxon>Hymenobacter</taxon>
    </lineage>
</organism>
<dbReference type="Proteomes" id="UP000605392">
    <property type="component" value="Unassembled WGS sequence"/>
</dbReference>
<protein>
    <submittedName>
        <fullName evidence="1">Transporter</fullName>
    </submittedName>
</protein>
<reference evidence="1 2" key="1">
    <citation type="journal article" date="2019" name="Int. J. Syst. Evol. Microbiol.">
        <title>The Global Catalogue of Microorganisms (GCM) 10K type strain sequencing project: providing services to taxonomists for standard genome sequencing and annotation.</title>
        <authorList>
            <consortium name="The Broad Institute Genomics Platform"/>
            <consortium name="The Broad Institute Genome Sequencing Center for Infectious Disease"/>
            <person name="Wu L."/>
            <person name="Ma J."/>
        </authorList>
    </citation>
    <scope>NUCLEOTIDE SEQUENCE [LARGE SCALE GENOMIC DNA]</scope>
    <source>
        <strain evidence="1 2">CGMCC 1.12720</strain>
    </source>
</reference>
<evidence type="ECO:0000313" key="2">
    <source>
        <dbReference type="Proteomes" id="UP000605392"/>
    </source>
</evidence>
<sequence>MPRDTTQLVFTLTDLFTHVTLRHPVARQAGLLPERAQQEIRYARGLLDPSVSSKYYGKTLGGKDYFNTWDNALKVPVWFGFDVKAGFERNVGTYVSEQIRTPESGLSYLGISVPLAQGLLIDERRAAIRQAQALAGLAEAERRGALNKLLLSAAKDYWEWSLSHQRLELLRLNAELAEVRFRAVRERVRQGDLAAIDSVEALTELQNRQAQLVQARVQWQNVTLLVSNYLWDEQNQPRELPPTARPEALPAPTAWRSLPPDSVQALVNLASQIHPELAKTRAKLNQLGIERRLLSNKLLPKLSVDYNLLRTGQPFQPEGDMQWTNTYFANNYKLGLSFEYPLLLRQERSKLQLNQLKRREAELDLQQDTREVQTTVRTVANDWEALREQLRVQEQVVENSQKLRNGEQIRFENGESSVFLLNSREASLVSGRIKLAELQAKYAQTQATLRWAAGGDLE</sequence>
<accession>A0ACB5PTW9</accession>
<evidence type="ECO:0000313" key="1">
    <source>
        <dbReference type="EMBL" id="GGF71515.1"/>
    </source>
</evidence>
<name>A0ACB5PTW9_9BACT</name>
<comment type="caution">
    <text evidence="1">The sequence shown here is derived from an EMBL/GenBank/DDBJ whole genome shotgun (WGS) entry which is preliminary data.</text>
</comment>
<keyword evidence="2" id="KW-1185">Reference proteome</keyword>
<proteinExistence type="predicted"/>
<dbReference type="EMBL" id="BMFN01000002">
    <property type="protein sequence ID" value="GGF71515.1"/>
    <property type="molecule type" value="Genomic_DNA"/>
</dbReference>